<organism>
    <name type="scientific">Culex quinquefasciatus</name>
    <name type="common">Southern house mosquito</name>
    <name type="synonym">Culex pungens</name>
    <dbReference type="NCBI Taxonomy" id="7176"/>
    <lineage>
        <taxon>Eukaryota</taxon>
        <taxon>Metazoa</taxon>
        <taxon>Ecdysozoa</taxon>
        <taxon>Arthropoda</taxon>
        <taxon>Hexapoda</taxon>
        <taxon>Insecta</taxon>
        <taxon>Pterygota</taxon>
        <taxon>Neoptera</taxon>
        <taxon>Endopterygota</taxon>
        <taxon>Diptera</taxon>
        <taxon>Nematocera</taxon>
        <taxon>Culicoidea</taxon>
        <taxon>Culicidae</taxon>
        <taxon>Culicinae</taxon>
        <taxon>Culicini</taxon>
        <taxon>Culex</taxon>
        <taxon>Culex</taxon>
    </lineage>
</organism>
<reference evidence="2" key="2">
    <citation type="submission" date="2021-02" db="UniProtKB">
        <authorList>
            <consortium name="EnsemblMetazoa"/>
        </authorList>
    </citation>
    <scope>IDENTIFICATION</scope>
    <source>
        <strain evidence="2">JHB</strain>
    </source>
</reference>
<dbReference type="HOGENOM" id="CLU_2833700_0_0_1"/>
<keyword evidence="3" id="KW-1185">Reference proteome</keyword>
<proteinExistence type="predicted"/>
<evidence type="ECO:0000313" key="2">
    <source>
        <dbReference type="EnsemblMetazoa" id="CPIJ008629-PA"/>
    </source>
</evidence>
<dbReference type="EMBL" id="DS232011">
    <property type="protein sequence ID" value="EDS31652.1"/>
    <property type="molecule type" value="Genomic_DNA"/>
</dbReference>
<name>B0WNI9_CULQU</name>
<dbReference type="Proteomes" id="UP000002320">
    <property type="component" value="Unassembled WGS sequence"/>
</dbReference>
<protein>
    <submittedName>
        <fullName evidence="1 2">Uncharacterized protein</fullName>
    </submittedName>
</protein>
<dbReference type="KEGG" id="cqu:CpipJ_CPIJ008629"/>
<dbReference type="EnsemblMetazoa" id="CPIJ008629-RA">
    <property type="protein sequence ID" value="CPIJ008629-PA"/>
    <property type="gene ID" value="CPIJ008629"/>
</dbReference>
<accession>B0WNI9</accession>
<reference evidence="1" key="1">
    <citation type="submission" date="2007-03" db="EMBL/GenBank/DDBJ databases">
        <title>Annotation of Culex pipiens quinquefasciatus.</title>
        <authorList>
            <consortium name="The Broad Institute Genome Sequencing Platform"/>
            <person name="Atkinson P.W."/>
            <person name="Hemingway J."/>
            <person name="Christensen B.M."/>
            <person name="Higgs S."/>
            <person name="Kodira C."/>
            <person name="Hannick L."/>
            <person name="Megy K."/>
            <person name="O'Leary S."/>
            <person name="Pearson M."/>
            <person name="Haas B.J."/>
            <person name="Mauceli E."/>
            <person name="Wortman J.R."/>
            <person name="Lee N.H."/>
            <person name="Guigo R."/>
            <person name="Stanke M."/>
            <person name="Alvarado L."/>
            <person name="Amedeo P."/>
            <person name="Antoine C.H."/>
            <person name="Arensburger P."/>
            <person name="Bidwell S.L."/>
            <person name="Crawford M."/>
            <person name="Camaro F."/>
            <person name="Devon K."/>
            <person name="Engels R."/>
            <person name="Hammond M."/>
            <person name="Howarth C."/>
            <person name="Koehrsen M."/>
            <person name="Lawson D."/>
            <person name="Montgomery P."/>
            <person name="Nene V."/>
            <person name="Nusbaum C."/>
            <person name="Puiu D."/>
            <person name="Romero-Severson J."/>
            <person name="Severson D.W."/>
            <person name="Shumway M."/>
            <person name="Sisk P."/>
            <person name="Stolte C."/>
            <person name="Zeng Q."/>
            <person name="Eisenstadt E."/>
            <person name="Fraser-Liggett C."/>
            <person name="Strausberg R."/>
            <person name="Galagan J."/>
            <person name="Birren B."/>
            <person name="Collins F.H."/>
        </authorList>
    </citation>
    <scope>NUCLEOTIDE SEQUENCE [LARGE SCALE GENOMIC DNA]</scope>
    <source>
        <strain evidence="1">JHB</strain>
    </source>
</reference>
<sequence>MPNSDRKMFPSAAGSGSYYTGNDVFLLEKFNPKDDQLLTSDPVCSSQLNLIKTIFYSFEEVVKAHC</sequence>
<evidence type="ECO:0000313" key="1">
    <source>
        <dbReference type="EMBL" id="EDS31652.1"/>
    </source>
</evidence>
<evidence type="ECO:0000313" key="3">
    <source>
        <dbReference type="Proteomes" id="UP000002320"/>
    </source>
</evidence>
<dbReference type="AlphaFoldDB" id="B0WNI9"/>
<dbReference type="InParanoid" id="B0WNI9"/>
<gene>
    <name evidence="2" type="primary">6040946</name>
    <name evidence="1" type="ORF">CpipJ_CPIJ008629</name>
</gene>
<dbReference type="VEuPathDB" id="VectorBase:CPIJ008629"/>